<name>A0ABP0ZJ49_9ASCO</name>
<dbReference type="EMBL" id="OZ022406">
    <property type="protein sequence ID" value="CAK9436863.1"/>
    <property type="molecule type" value="Genomic_DNA"/>
</dbReference>
<proteinExistence type="predicted"/>
<gene>
    <name evidence="1" type="ORF">LODBEIA_P13850</name>
</gene>
<dbReference type="GeneID" id="92206581"/>
<organism evidence="1 2">
    <name type="scientific">Lodderomyces beijingensis</name>
    <dbReference type="NCBI Taxonomy" id="1775926"/>
    <lineage>
        <taxon>Eukaryota</taxon>
        <taxon>Fungi</taxon>
        <taxon>Dikarya</taxon>
        <taxon>Ascomycota</taxon>
        <taxon>Saccharomycotina</taxon>
        <taxon>Pichiomycetes</taxon>
        <taxon>Debaryomycetaceae</taxon>
        <taxon>Candida/Lodderomyces clade</taxon>
        <taxon>Lodderomyces</taxon>
    </lineage>
</organism>
<reference evidence="1 2" key="1">
    <citation type="submission" date="2024-03" db="EMBL/GenBank/DDBJ databases">
        <authorList>
            <person name="Brejova B."/>
        </authorList>
    </citation>
    <scope>NUCLEOTIDE SEQUENCE [LARGE SCALE GENOMIC DNA]</scope>
    <source>
        <strain evidence="1 2">CBS 14171</strain>
    </source>
</reference>
<sequence length="190" mass="22490">MEETFEHLDTRLSDLKDRLSTQEGESIRSQLHQLTQRLSDFYKLHPEYERLQRALETFKLRNKVAAGESLDHQLKEEEILLHYDDIFAHYPHMVGLENMSYDAVLDKINHVVSTSECEMIRARLSAKQEHIRSLDKVYRILQLKSMLVCEKYVASLIAVNSFWIRMDEMLVAAYRALNKIEAKQREETKY</sequence>
<accession>A0ABP0ZJ49</accession>
<evidence type="ECO:0000313" key="2">
    <source>
        <dbReference type="Proteomes" id="UP001497383"/>
    </source>
</evidence>
<dbReference type="RefSeq" id="XP_066828323.1">
    <property type="nucleotide sequence ID" value="XM_066971267.1"/>
</dbReference>
<protein>
    <submittedName>
        <fullName evidence="1">Uncharacterized protein</fullName>
    </submittedName>
</protein>
<keyword evidence="2" id="KW-1185">Reference proteome</keyword>
<evidence type="ECO:0000313" key="1">
    <source>
        <dbReference type="EMBL" id="CAK9436863.1"/>
    </source>
</evidence>
<dbReference type="Proteomes" id="UP001497383">
    <property type="component" value="Chromosome 2"/>
</dbReference>